<dbReference type="RefSeq" id="WP_326087689.1">
    <property type="nucleotide sequence ID" value="NZ_JARLKZ010000005.1"/>
</dbReference>
<accession>A0ABU6GKH0</accession>
<evidence type="ECO:0000313" key="2">
    <source>
        <dbReference type="Proteomes" id="UP001344632"/>
    </source>
</evidence>
<proteinExistence type="predicted"/>
<comment type="caution">
    <text evidence="1">The sequence shown here is derived from an EMBL/GenBank/DDBJ whole genome shotgun (WGS) entry which is preliminary data.</text>
</comment>
<gene>
    <name evidence="1" type="ORF">P4H66_10235</name>
</gene>
<name>A0ABU6GKH0_9BACL</name>
<protein>
    <recommendedName>
        <fullName evidence="3">GerMN domain-containing protein</fullName>
    </recommendedName>
</protein>
<reference evidence="1 2" key="1">
    <citation type="submission" date="2023-03" db="EMBL/GenBank/DDBJ databases">
        <title>Bacillus Genome Sequencing.</title>
        <authorList>
            <person name="Dunlap C."/>
        </authorList>
    </citation>
    <scope>NUCLEOTIDE SEQUENCE [LARGE SCALE GENOMIC DNA]</scope>
    <source>
        <strain evidence="1 2">BD-525</strain>
    </source>
</reference>
<sequence>MKRYYLAGFICALVILLICFSVVRDQSILSTNLNEVVDVEIYNASSPASKDLEVQMMNINEQHDVADVLNQLNKIKPNESAKPLDGNYTIILNKTDGSKIMYVYVNGVVKTSTGFKGKVKSDNIINRVWANLNYPVQNMIGNELPTLAYMD</sequence>
<keyword evidence="2" id="KW-1185">Reference proteome</keyword>
<evidence type="ECO:0008006" key="3">
    <source>
        <dbReference type="Google" id="ProtNLM"/>
    </source>
</evidence>
<organism evidence="1 2">
    <name type="scientific">Paenibacillus dokdonensis</name>
    <dbReference type="NCBI Taxonomy" id="2567944"/>
    <lineage>
        <taxon>Bacteria</taxon>
        <taxon>Bacillati</taxon>
        <taxon>Bacillota</taxon>
        <taxon>Bacilli</taxon>
        <taxon>Bacillales</taxon>
        <taxon>Paenibacillaceae</taxon>
        <taxon>Paenibacillus</taxon>
    </lineage>
</organism>
<dbReference type="Proteomes" id="UP001344632">
    <property type="component" value="Unassembled WGS sequence"/>
</dbReference>
<dbReference type="EMBL" id="JARLKZ010000005">
    <property type="protein sequence ID" value="MEC0240225.1"/>
    <property type="molecule type" value="Genomic_DNA"/>
</dbReference>
<evidence type="ECO:0000313" key="1">
    <source>
        <dbReference type="EMBL" id="MEC0240225.1"/>
    </source>
</evidence>